<evidence type="ECO:0000313" key="3">
    <source>
        <dbReference type="Proteomes" id="UP000728032"/>
    </source>
</evidence>
<name>A0A7R9MIJ1_9ACAR</name>
<dbReference type="EMBL" id="OC936374">
    <property type="protein sequence ID" value="CAD7660864.1"/>
    <property type="molecule type" value="Genomic_DNA"/>
</dbReference>
<feature type="chain" id="PRO_5036403621" evidence="1">
    <location>
        <begin position="19"/>
        <end position="247"/>
    </location>
</feature>
<dbReference type="EMBL" id="CAJPVJ010021549">
    <property type="protein sequence ID" value="CAG2178000.1"/>
    <property type="molecule type" value="Genomic_DNA"/>
</dbReference>
<organism evidence="2">
    <name type="scientific">Oppiella nova</name>
    <dbReference type="NCBI Taxonomy" id="334625"/>
    <lineage>
        <taxon>Eukaryota</taxon>
        <taxon>Metazoa</taxon>
        <taxon>Ecdysozoa</taxon>
        <taxon>Arthropoda</taxon>
        <taxon>Chelicerata</taxon>
        <taxon>Arachnida</taxon>
        <taxon>Acari</taxon>
        <taxon>Acariformes</taxon>
        <taxon>Sarcoptiformes</taxon>
        <taxon>Oribatida</taxon>
        <taxon>Brachypylina</taxon>
        <taxon>Oppioidea</taxon>
        <taxon>Oppiidae</taxon>
        <taxon>Oppiella</taxon>
    </lineage>
</organism>
<evidence type="ECO:0000256" key="1">
    <source>
        <dbReference type="SAM" id="SignalP"/>
    </source>
</evidence>
<keyword evidence="1" id="KW-0732">Signal</keyword>
<reference evidence="2" key="1">
    <citation type="submission" date="2020-11" db="EMBL/GenBank/DDBJ databases">
        <authorList>
            <person name="Tran Van P."/>
        </authorList>
    </citation>
    <scope>NUCLEOTIDE SEQUENCE</scope>
</reference>
<feature type="signal peptide" evidence="1">
    <location>
        <begin position="1"/>
        <end position="18"/>
    </location>
</feature>
<proteinExistence type="predicted"/>
<dbReference type="Proteomes" id="UP000728032">
    <property type="component" value="Unassembled WGS sequence"/>
</dbReference>
<dbReference type="PANTHER" id="PTHR33964:SF1">
    <property type="entry name" value="RE45066P"/>
    <property type="match status" value="1"/>
</dbReference>
<gene>
    <name evidence="2" type="ORF">ONB1V03_LOCUS17427</name>
</gene>
<feature type="non-terminal residue" evidence="2">
    <location>
        <position position="1"/>
    </location>
</feature>
<dbReference type="PANTHER" id="PTHR33964">
    <property type="entry name" value="RE45066P-RELATED"/>
    <property type="match status" value="1"/>
</dbReference>
<evidence type="ECO:0000313" key="2">
    <source>
        <dbReference type="EMBL" id="CAD7660864.1"/>
    </source>
</evidence>
<accession>A0A7R9MIJ1</accession>
<sequence>MFQKLSLCLMIIIASLKGYDMGCSMTEEQLDQSFYDSMFFGSKDAIVPADEAEMDKHCSHTKGGVDGVKQYSDTCLNGFPQKVMSMLYTNMGHHMDNRCDKPSERAEFLENIKCFLPKEKMDPLHVCFDKFTKYTEITAGMSKDDPFLPFMCCGFQEYKHCVLTNTEKICTVGHSQFWDEIFDEISMEAITYACSSYDSYDNCNKNLFPEGLKQIKTISEATDPAVWHHGFKTPVKFLLDMIKKFYN</sequence>
<dbReference type="OrthoDB" id="6415265at2759"/>
<keyword evidence="3" id="KW-1185">Reference proteome</keyword>
<protein>
    <submittedName>
        <fullName evidence="2">Uncharacterized protein</fullName>
    </submittedName>
</protein>
<dbReference type="AlphaFoldDB" id="A0A7R9MIJ1"/>